<dbReference type="EMBL" id="CP002396">
    <property type="protein sequence ID" value="ADU14077.1"/>
    <property type="molecule type" value="Genomic_DNA"/>
</dbReference>
<dbReference type="Proteomes" id="UP000001492">
    <property type="component" value="Chromosome 2"/>
</dbReference>
<gene>
    <name evidence="5" type="ordered locus">Astex_2425</name>
</gene>
<feature type="domain" description="HTH araC/xylS-type" evidence="4">
    <location>
        <begin position="188"/>
        <end position="289"/>
    </location>
</feature>
<proteinExistence type="predicted"/>
<dbReference type="PANTHER" id="PTHR47894">
    <property type="entry name" value="HTH-TYPE TRANSCRIPTIONAL REGULATOR GADX"/>
    <property type="match status" value="1"/>
</dbReference>
<evidence type="ECO:0000256" key="2">
    <source>
        <dbReference type="ARBA" id="ARBA00023125"/>
    </source>
</evidence>
<dbReference type="Pfam" id="PF12833">
    <property type="entry name" value="HTH_18"/>
    <property type="match status" value="1"/>
</dbReference>
<dbReference type="HOGENOM" id="CLU_938922_0_0_5"/>
<dbReference type="PANTHER" id="PTHR47894:SF1">
    <property type="entry name" value="HTH-TYPE TRANSCRIPTIONAL REGULATOR VQSM"/>
    <property type="match status" value="1"/>
</dbReference>
<protein>
    <submittedName>
        <fullName evidence="5">Helix-turn-helix, AraC domain protein</fullName>
    </submittedName>
</protein>
<dbReference type="InterPro" id="IPR009057">
    <property type="entry name" value="Homeodomain-like_sf"/>
</dbReference>
<evidence type="ECO:0000313" key="6">
    <source>
        <dbReference type="Proteomes" id="UP000001492"/>
    </source>
</evidence>
<organism evidence="5 6">
    <name type="scientific">Asticcacaulis excentricus (strain ATCC 15261 / DSM 4724 / KCTC 12464 / NCIMB 9791 / VKM B-1370 / CB 48)</name>
    <dbReference type="NCBI Taxonomy" id="573065"/>
    <lineage>
        <taxon>Bacteria</taxon>
        <taxon>Pseudomonadati</taxon>
        <taxon>Pseudomonadota</taxon>
        <taxon>Alphaproteobacteria</taxon>
        <taxon>Caulobacterales</taxon>
        <taxon>Caulobacteraceae</taxon>
        <taxon>Asticcacaulis</taxon>
    </lineage>
</organism>
<dbReference type="eggNOG" id="COG2207">
    <property type="taxonomic scope" value="Bacteria"/>
</dbReference>
<evidence type="ECO:0000256" key="1">
    <source>
        <dbReference type="ARBA" id="ARBA00023015"/>
    </source>
</evidence>
<evidence type="ECO:0000259" key="4">
    <source>
        <dbReference type="PROSITE" id="PS01124"/>
    </source>
</evidence>
<keyword evidence="3" id="KW-0804">Transcription</keyword>
<dbReference type="Gene3D" id="1.10.10.60">
    <property type="entry name" value="Homeodomain-like"/>
    <property type="match status" value="1"/>
</dbReference>
<name>E8RUI9_ASTEC</name>
<dbReference type="SMART" id="SM00342">
    <property type="entry name" value="HTH_ARAC"/>
    <property type="match status" value="1"/>
</dbReference>
<reference evidence="6" key="1">
    <citation type="submission" date="2010-12" db="EMBL/GenBank/DDBJ databases">
        <title>Complete sequence of chromosome 2 of Asticcacaulis excentricus CB 48.</title>
        <authorList>
            <consortium name="US DOE Joint Genome Institute"/>
            <person name="Lucas S."/>
            <person name="Copeland A."/>
            <person name="Lapidus A."/>
            <person name="Cheng J.-F."/>
            <person name="Bruce D."/>
            <person name="Goodwin L."/>
            <person name="Pitluck S."/>
            <person name="Teshima H."/>
            <person name="Davenport K."/>
            <person name="Detter J.C."/>
            <person name="Han C."/>
            <person name="Tapia R."/>
            <person name="Land M."/>
            <person name="Hauser L."/>
            <person name="Jeffries C."/>
            <person name="Kyrpides N."/>
            <person name="Ivanova N."/>
            <person name="Ovchinnikova G."/>
            <person name="Brun Y.V."/>
            <person name="Woyke T."/>
        </authorList>
    </citation>
    <scope>NUCLEOTIDE SEQUENCE [LARGE SCALE GENOMIC DNA]</scope>
    <source>
        <strain evidence="6">ATCC 15261 / DSM 4724 / KCTC 12464 / NCIMB 9791 / VKM B-1370 / CB 48</strain>
    </source>
</reference>
<dbReference type="PROSITE" id="PS01124">
    <property type="entry name" value="HTH_ARAC_FAMILY_2"/>
    <property type="match status" value="1"/>
</dbReference>
<keyword evidence="2" id="KW-0238">DNA-binding</keyword>
<evidence type="ECO:0000256" key="3">
    <source>
        <dbReference type="ARBA" id="ARBA00023163"/>
    </source>
</evidence>
<evidence type="ECO:0000313" key="5">
    <source>
        <dbReference type="EMBL" id="ADU14077.1"/>
    </source>
</evidence>
<dbReference type="AlphaFoldDB" id="E8RUI9"/>
<dbReference type="GO" id="GO:0000976">
    <property type="term" value="F:transcription cis-regulatory region binding"/>
    <property type="evidence" value="ECO:0007669"/>
    <property type="project" value="TreeGrafter"/>
</dbReference>
<keyword evidence="1" id="KW-0805">Transcription regulation</keyword>
<accession>E8RUI9</accession>
<keyword evidence="6" id="KW-1185">Reference proteome</keyword>
<sequence length="296" mass="33530">MEGGYNGEATVPDCDGFYAATELVVPPQQMISRARATSLILKRDMRHIVADNDDRLTLFFNIGQSDMRTAQLGRDIVLKANEGVFLTQDHPQILDGSHSGEVITLILPKTHFESWATPVHDKVGYRHDFTSPVYRLLLGYSRMLSDEAEHLGADQVQSVSRHICELTAMWVGAVETQMRDDAHTAQYLAVRRIVRRHLALPTLTLPLTARLLNLSERQVQHILQIQGTHFSRLVSETRCERAHCLLQDPACLSLTAQTIAALCGFQDYVVFFRAYKRRYEQSPGDTRALIRTKRMT</sequence>
<dbReference type="KEGG" id="aex:Astex_2425"/>
<dbReference type="SUPFAM" id="SSF46689">
    <property type="entry name" value="Homeodomain-like"/>
    <property type="match status" value="1"/>
</dbReference>
<dbReference type="STRING" id="573065.Astex_2425"/>
<dbReference type="GO" id="GO:0003700">
    <property type="term" value="F:DNA-binding transcription factor activity"/>
    <property type="evidence" value="ECO:0007669"/>
    <property type="project" value="InterPro"/>
</dbReference>
<dbReference type="InterPro" id="IPR018060">
    <property type="entry name" value="HTH_AraC"/>
</dbReference>
<dbReference type="GO" id="GO:0005829">
    <property type="term" value="C:cytosol"/>
    <property type="evidence" value="ECO:0007669"/>
    <property type="project" value="TreeGrafter"/>
</dbReference>